<protein>
    <recommendedName>
        <fullName evidence="7">Major facilitator superfamily (MFS) profile domain-containing protein</fullName>
    </recommendedName>
</protein>
<sequence>MSGAHLSMDQAPHSAEEHASMAPGSDRTTHSSTGGSSHQTLTGEETPAAAGRTMAPTRSGHPPALHPEIAKHVSPEYDYRTDEAEREIRDWGGDAPALPFIPRKRGFSNAALNPPTAGGHPSTSPHQPPSFVRPGEGLETTTDARAGAPIRKRTRSGTVWSEGGYPELTHVDTAFSDAHRAFSRLSKQRSRTARASSESSETRAGSEAGDNGIQEEPEEEHGTDPNKVEWEDDDPHNPQNWTVKYKWIITILCAHATLVVTFASSAPSSATSQVAEQFNSGNEVAELTTALFLAGYVAGPLLWAPLSEMFGRRPIFILTLAVFVLFQIGCALAQNIWTLIICRFFAAVFASSPLVNCGGVIADMWDPVRRGDAMSLFSASVFLGPVLGPIIGGFTVMNQSLRWRWIYGWIAFWGLGSWVLMTIFLPETYHPILLKQRAKRMRKENPEEHGDKYAELERADFSLHSIITRTLARPLVMLVVEPIMITVTIYLSVSHSTSILVALSFKLTGPPLLQVVYGLLYGLFSVIPIIFQGNRGFNPGESGLVFIGVGLGTTIGAAVSVWTQRGYPELLRKWHGHPPPEHRLFGAMLAGPFLIVGIFWLGWTGNNPSIHWAVPAVATIFIGMSFTLVFISFLTYLVEVYLMVRSSQWLTRERVTDLDRSAPQYSASALSGNTVVRSAVAAAFPLFIRQMFTNLGIGWGASTFGFIGLAITPSPFLFYKYGYKLRQMSRFAPCLDVDMREQVLEEERQEQERKEKDGDGASEKGEKTRGAAKAARDNRV</sequence>
<feature type="transmembrane region" description="Helical" evidence="6">
    <location>
        <begin position="512"/>
        <end position="531"/>
    </location>
</feature>
<evidence type="ECO:0000256" key="1">
    <source>
        <dbReference type="ARBA" id="ARBA00004141"/>
    </source>
</evidence>
<keyword evidence="4 6" id="KW-0472">Membrane</keyword>
<organism evidence="8 9">
    <name type="scientific">Rhodotorula mucilaginosa</name>
    <name type="common">Yeast</name>
    <name type="synonym">Rhodotorula rubra</name>
    <dbReference type="NCBI Taxonomy" id="5537"/>
    <lineage>
        <taxon>Eukaryota</taxon>
        <taxon>Fungi</taxon>
        <taxon>Dikarya</taxon>
        <taxon>Basidiomycota</taxon>
        <taxon>Pucciniomycotina</taxon>
        <taxon>Microbotryomycetes</taxon>
        <taxon>Sporidiobolales</taxon>
        <taxon>Sporidiobolaceae</taxon>
        <taxon>Rhodotorula</taxon>
    </lineage>
</organism>
<dbReference type="EMBL" id="PUHQ01000052">
    <property type="protein sequence ID" value="KAG0659611.1"/>
    <property type="molecule type" value="Genomic_DNA"/>
</dbReference>
<name>A0A9P6VZI7_RHOMI</name>
<dbReference type="FunFam" id="1.20.1250.20:FF:000011">
    <property type="entry name" value="MFS multidrug transporter, putative"/>
    <property type="match status" value="1"/>
</dbReference>
<comment type="subcellular location">
    <subcellularLocation>
        <location evidence="1">Membrane</location>
        <topology evidence="1">Multi-pass membrane protein</topology>
    </subcellularLocation>
</comment>
<reference evidence="8 9" key="1">
    <citation type="submission" date="2020-11" db="EMBL/GenBank/DDBJ databases">
        <title>Kefir isolates.</title>
        <authorList>
            <person name="Marcisauskas S."/>
            <person name="Kim Y."/>
            <person name="Blasche S."/>
        </authorList>
    </citation>
    <scope>NUCLEOTIDE SEQUENCE [LARGE SCALE GENOMIC DNA]</scope>
    <source>
        <strain evidence="8 9">KR</strain>
    </source>
</reference>
<feature type="transmembrane region" description="Helical" evidence="6">
    <location>
        <begin position="699"/>
        <end position="719"/>
    </location>
</feature>
<feature type="transmembrane region" description="Helical" evidence="6">
    <location>
        <begin position="284"/>
        <end position="303"/>
    </location>
</feature>
<feature type="transmembrane region" description="Helical" evidence="6">
    <location>
        <begin position="615"/>
        <end position="644"/>
    </location>
</feature>
<keyword evidence="2 6" id="KW-0812">Transmembrane</keyword>
<feature type="transmembrane region" description="Helical" evidence="6">
    <location>
        <begin position="543"/>
        <end position="563"/>
    </location>
</feature>
<evidence type="ECO:0000256" key="4">
    <source>
        <dbReference type="ARBA" id="ARBA00023136"/>
    </source>
</evidence>
<dbReference type="PROSITE" id="PS50850">
    <property type="entry name" value="MFS"/>
    <property type="match status" value="1"/>
</dbReference>
<feature type="region of interest" description="Disordered" evidence="5">
    <location>
        <begin position="184"/>
        <end position="235"/>
    </location>
</feature>
<evidence type="ECO:0000259" key="7">
    <source>
        <dbReference type="PROSITE" id="PS50850"/>
    </source>
</evidence>
<feature type="region of interest" description="Disordered" evidence="5">
    <location>
        <begin position="105"/>
        <end position="165"/>
    </location>
</feature>
<dbReference type="InterPro" id="IPR011701">
    <property type="entry name" value="MFS"/>
</dbReference>
<accession>A0A9P6VZI7</accession>
<gene>
    <name evidence="8" type="ORF">C6P46_005102</name>
</gene>
<evidence type="ECO:0000256" key="3">
    <source>
        <dbReference type="ARBA" id="ARBA00022989"/>
    </source>
</evidence>
<evidence type="ECO:0000256" key="5">
    <source>
        <dbReference type="SAM" id="MobiDB-lite"/>
    </source>
</evidence>
<feature type="transmembrane region" description="Helical" evidence="6">
    <location>
        <begin position="315"/>
        <end position="333"/>
    </location>
</feature>
<feature type="region of interest" description="Disordered" evidence="5">
    <location>
        <begin position="743"/>
        <end position="780"/>
    </location>
</feature>
<feature type="transmembrane region" description="Helical" evidence="6">
    <location>
        <begin position="245"/>
        <end position="263"/>
    </location>
</feature>
<dbReference type="InterPro" id="IPR020846">
    <property type="entry name" value="MFS_dom"/>
</dbReference>
<evidence type="ECO:0000256" key="6">
    <source>
        <dbReference type="SAM" id="Phobius"/>
    </source>
</evidence>
<keyword evidence="9" id="KW-1185">Reference proteome</keyword>
<dbReference type="PANTHER" id="PTHR23502:SF74">
    <property type="entry name" value="MAJOR FACILITATOR SUPERFAMILY (MFS) PROFILE DOMAIN-CONTAINING PROTEIN"/>
    <property type="match status" value="1"/>
</dbReference>
<feature type="transmembrane region" description="Helical" evidence="6">
    <location>
        <begin position="374"/>
        <end position="394"/>
    </location>
</feature>
<dbReference type="OrthoDB" id="9986881at2759"/>
<feature type="compositionally biased region" description="Basic and acidic residues" evidence="5">
    <location>
        <begin position="220"/>
        <end position="229"/>
    </location>
</feature>
<dbReference type="SUPFAM" id="SSF103473">
    <property type="entry name" value="MFS general substrate transporter"/>
    <property type="match status" value="1"/>
</dbReference>
<dbReference type="InterPro" id="IPR036259">
    <property type="entry name" value="MFS_trans_sf"/>
</dbReference>
<feature type="compositionally biased region" description="Low complexity" evidence="5">
    <location>
        <begin position="24"/>
        <end position="43"/>
    </location>
</feature>
<proteinExistence type="predicted"/>
<dbReference type="AlphaFoldDB" id="A0A9P6VZI7"/>
<feature type="transmembrane region" description="Helical" evidence="6">
    <location>
        <begin position="584"/>
        <end position="603"/>
    </location>
</feature>
<evidence type="ECO:0000313" key="8">
    <source>
        <dbReference type="EMBL" id="KAG0659611.1"/>
    </source>
</evidence>
<dbReference type="Pfam" id="PF07690">
    <property type="entry name" value="MFS_1"/>
    <property type="match status" value="1"/>
</dbReference>
<dbReference type="Proteomes" id="UP000777482">
    <property type="component" value="Unassembled WGS sequence"/>
</dbReference>
<feature type="domain" description="Major facilitator superfamily (MFS) profile" evidence="7">
    <location>
        <begin position="249"/>
        <end position="726"/>
    </location>
</feature>
<dbReference type="GO" id="GO:0022857">
    <property type="term" value="F:transmembrane transporter activity"/>
    <property type="evidence" value="ECO:0007669"/>
    <property type="project" value="InterPro"/>
</dbReference>
<dbReference type="GO" id="GO:0005886">
    <property type="term" value="C:plasma membrane"/>
    <property type="evidence" value="ECO:0007669"/>
    <property type="project" value="TreeGrafter"/>
</dbReference>
<evidence type="ECO:0000313" key="9">
    <source>
        <dbReference type="Proteomes" id="UP000777482"/>
    </source>
</evidence>
<comment type="caution">
    <text evidence="8">The sequence shown here is derived from an EMBL/GenBank/DDBJ whole genome shotgun (WGS) entry which is preliminary data.</text>
</comment>
<feature type="transmembrane region" description="Helical" evidence="6">
    <location>
        <begin position="340"/>
        <end position="362"/>
    </location>
</feature>
<feature type="compositionally biased region" description="Basic and acidic residues" evidence="5">
    <location>
        <begin position="68"/>
        <end position="81"/>
    </location>
</feature>
<dbReference type="Gene3D" id="1.20.1250.20">
    <property type="entry name" value="MFS general substrate transporter like domains"/>
    <property type="match status" value="1"/>
</dbReference>
<evidence type="ECO:0000256" key="2">
    <source>
        <dbReference type="ARBA" id="ARBA00022692"/>
    </source>
</evidence>
<feature type="region of interest" description="Disordered" evidence="5">
    <location>
        <begin position="1"/>
        <end position="81"/>
    </location>
</feature>
<feature type="compositionally biased region" description="Low complexity" evidence="5">
    <location>
        <begin position="193"/>
        <end position="209"/>
    </location>
</feature>
<dbReference type="PANTHER" id="PTHR23502">
    <property type="entry name" value="MAJOR FACILITATOR SUPERFAMILY"/>
    <property type="match status" value="1"/>
</dbReference>
<dbReference type="CDD" id="cd17323">
    <property type="entry name" value="MFS_Tpo1_MDR_like"/>
    <property type="match status" value="1"/>
</dbReference>
<feature type="transmembrane region" description="Helical" evidence="6">
    <location>
        <begin position="406"/>
        <end position="425"/>
    </location>
</feature>
<keyword evidence="3 6" id="KW-1133">Transmembrane helix</keyword>